<dbReference type="GO" id="GO:0036064">
    <property type="term" value="C:ciliary basal body"/>
    <property type="evidence" value="ECO:0007669"/>
    <property type="project" value="TreeGrafter"/>
</dbReference>
<feature type="non-terminal residue" evidence="3">
    <location>
        <position position="1"/>
    </location>
</feature>
<dbReference type="CDD" id="cd22249">
    <property type="entry name" value="UDM1_RNF168_RNF169-like"/>
    <property type="match status" value="1"/>
</dbReference>
<evidence type="ECO:0000313" key="3">
    <source>
        <dbReference type="EMBL" id="CAI3973923.1"/>
    </source>
</evidence>
<sequence length="2860" mass="318245">DLFEPTWATLERGAAVSVVVSDVIWDTNALMGRFSGLVELSVDSGTCGLEKGEHDARSSTLPATLQLLHWLRAPLLVLECVVPASNNCFVMAHVKALETQLGFHVSQCCLRLESVWCGCRYRWWLIAAHPALGRVLIPPFPEASPLTVRDLMPFVKRWPEEVESQLRVSQTECEKFQAHGQHLRQFVVKADQKLPTALRSWGGQVVACACGCRDQGFSDALLVSKGIYAQLLQVTLPDGTVMYRHLHAIEVAILSGVPPCLDWSDNERLNLCAIGQMAAPMQSVWIGASIVRHMQLLFTTDAPLEPNQALHELKLIVHAQSKQFFGDIPKPLDLPSDLDLHRLEVHDQRGHPFLLQCRREATVKDLIFAEADLLHVPVFDLAVCEFESMKPLDQGTCLGTYKSVVVVFTDVPPAPVQSPMIEGPSLTDMEVDAKVATTMPTQLDPHELVEGHVEYTSSVGSVCPGLDSSAVSLLQLSAKQLRALLPPLVGDASLCRAMRKQSMSVEARIALLDHQHTLWGDDELLWHLTQVTAQPHFQDVTLIDPLLVTSWTQLGNVDLLHSWMHDNQKTTRFVSAVLLEGHWTPFVWTCRNTTLDVVSWEHDDVSIDPFNGLHGLLCQALGLSTFRVACTRRPFGLDLCGAGVVTFIRDLQTVLATLLQFHGVPPAVSGQRAKLVLQSLGRDPVQGAVNGVSPWKSLKQLANQHKPMVQLVLPDELAAVTQAKKEKGPQRKQKEATKPAPTRPTEVDPCRLVLADQSFCTDDGIGVAQIPLSQVGPLVSGISLVNYVDAVPFLQDNKVLTPKGLALLVINGPDEITTDLTWSTIRFAAKCAANQQPVLLQGFLVQLGQQVIAPNRTLSGPSVPSVPVACARITVFMDQWPHDWESFCEHPVRSLLETLPPLQTCRSENCDCDKWHPITADGPREVLLDVFRRQFFKTDSGRPVKAAQSTHFSVQVRFLKSQELMLLKHSGLQGVFLEPRSMDASMPSDEFQVVWIPQASGAEVQHHAQCEALSIGVARSGRRFGVRVLAKHYQDVFLKIKPEGQFLAPGQRLTWHCGPWPFGSDRKMLGKIFASWNWQARPLQPARTVDGGVMWLVQSVSEPPESVWNMQHGQVMVSRCESASSSLAQSSTVIGSQSTLELCSASSNVEMEERIEKSLLDKLPHDKMETDEQETRILALEQQLQSVASHAGSYSGVAVVSKCPSRPLGSCWPLDMYETGRVQVVGSFVNHMWVTGGLLYGYPQGKNHPNALERTTAMLQHLVDHMVHVAVGPRWLGGDWNYLESQLSVTNLLRARGWEEVQTLEYLRSGTPPQATCKKVTQKDFLWLSPELLASYRGLVVDHETFLDHSALKAEFHLGKAFACRFLWPMPEHVSWTSVDLSSVSVDFASGDPTLAYQHLWTSCEAGAAEQLPNWKPAMGGRGQRLEPLRRKGWTSPPKLGRLCDAQPNFYGYDVQHSRWLKQLRRLNNYAQWARVHFASSSPAATLHGLELWKSILRAPGFSPSFQTWWTGRCCVGLGDPGFVPTQMPAFHEASLLCEVFTCEVRYLERQLTQNRKGHKKWLHQQNPNHIFRDTQRPPPEPVTSLLDVARAKISEIDEADCAFEIEPACAFDDSKPLQVDGRPLNIIHATDTKLYVDSVEGLSRGQQVVQSTPLGSLPALFSAFQEQWQKRWCRHDGLPHSHWHELVAFARQYLPHHPVEALVITPALLRGEASRKKKQSACGLDGVSRRDLLSVDVAVLDCLCGMFARALTDGSWPKQVISGRVSSLAKTTQAAEVNQYLLDWADTWAHPDVHGNRKAHQTSDLWRVLVTEIQAAHEQQKPLSGLIADIEKCYNCLPRYPILAAALHCGVPFEVVKAWSGALAGMERRFKIRDSFSGACTTSTGLAEGCALSCFGMLLMDDILHRFIHVMNPAIRVLSFVDNWDFLTFDVSSAVAQLDLLLQFASLTDLTVDKAKTFGWSTDAAVRGRFRQCGIPVKHCARDLGAHLAFSRQRTNKTVTARLDDLESLWTRLKASKASYQAKVRALRTVAWPRGLFGVSSAPVGRSVWLRHRRLATQALSADKAGVNPMLHLGLVESFLDPEFLALVHTVADARAQCPVDFWASDLYPVACGHVSCPASSPTSVLLERIQLVGISVLSDGSWVDSIGRFQPWNINYTELCFRLQLMWNRLVAAQVSHRRDFEGLDLVDPASTRRVLGTLSPDKQALLRLGLAGGLFTQDAHSHWNEGPGTCKWCQEPDSLEHRYFQCQQTADLRHNLAPDATSLRAGLPDALALRGWCLRAPSSVGWLRLLSSVSAAIPDLGVPFTTGVWNQVFTDGSCLWQSNVSYRVAAWGAVLASPLSSKWNCDLQGVLGAGPLPGLTQTAYRSELYALAFVLHHAAQGGFRIKVVKTAAHKQLRNAKTKQEAWAFWNNAAADRVARTANLRRSRAFWDFWEYHARATAGATELHRQIVALHLAIAERSVQWDGATSLDEVATTVPRPIRTFDKVFDMSDWDGTVPMQLALEYGAGMADRIVSWWWERTRTNEVKEAQWVTFAHLYVDYQLSWGCPGPIQSGKKWLDFFTRPYLEPERNSFLLRVRWFKRALKFLWNATGQTIGLAICRGSGNAISSFVATASIHWDNACLMQADRWLLENCKTPCTRGSSALKGLPLAGRLQGMAVSPCGATLQNYNNELVKSIEDLREKREELNRQILKEEEDKAKIQKELSILTDRLQKVNESLVRKTQARNEYDKTIQETEAAYMKILESSQTLLHVLKRETVNLTKNKQSSEPWRESWHLSKRFVLPDVWGFASQTDGRSPARARSPSHVPARAGWVAVGPCVHGMPGDLALAAVCGDRICGGISVRDLLMQSTFTLQFP</sequence>
<feature type="region of interest" description="Disordered" evidence="2">
    <location>
        <begin position="722"/>
        <end position="745"/>
    </location>
</feature>
<dbReference type="InterPro" id="IPR036691">
    <property type="entry name" value="Endo/exonu/phosph_ase_sf"/>
</dbReference>
<dbReference type="PANTHER" id="PTHR28661:SF1">
    <property type="entry name" value="MICROTUBULE NUCLEATION FACTOR SSNA1"/>
    <property type="match status" value="1"/>
</dbReference>
<evidence type="ECO:0000256" key="1">
    <source>
        <dbReference type="SAM" id="Coils"/>
    </source>
</evidence>
<feature type="non-terminal residue" evidence="3">
    <location>
        <position position="2860"/>
    </location>
</feature>
<dbReference type="EMBL" id="CAMXCT030000108">
    <property type="protein sequence ID" value="CAL4761235.1"/>
    <property type="molecule type" value="Genomic_DNA"/>
</dbReference>
<dbReference type="EMBL" id="CAMXCT020000108">
    <property type="protein sequence ID" value="CAL1127298.1"/>
    <property type="molecule type" value="Genomic_DNA"/>
</dbReference>
<proteinExistence type="predicted"/>
<name>A0A9P1FF60_9DINO</name>
<dbReference type="SUPFAM" id="SSF56219">
    <property type="entry name" value="DNase I-like"/>
    <property type="match status" value="1"/>
</dbReference>
<dbReference type="EMBL" id="CAMXCT010000108">
    <property type="protein sequence ID" value="CAI3973923.1"/>
    <property type="molecule type" value="Genomic_DNA"/>
</dbReference>
<reference evidence="3" key="1">
    <citation type="submission" date="2022-10" db="EMBL/GenBank/DDBJ databases">
        <authorList>
            <person name="Chen Y."/>
            <person name="Dougan E. K."/>
            <person name="Chan C."/>
            <person name="Rhodes N."/>
            <person name="Thang M."/>
        </authorList>
    </citation>
    <scope>NUCLEOTIDE SEQUENCE</scope>
</reference>
<dbReference type="SUPFAM" id="SSF53335">
    <property type="entry name" value="S-adenosyl-L-methionine-dependent methyltransferases"/>
    <property type="match status" value="1"/>
</dbReference>
<dbReference type="InterPro" id="IPR029063">
    <property type="entry name" value="SAM-dependent_MTases_sf"/>
</dbReference>
<keyword evidence="5" id="KW-1185">Reference proteome</keyword>
<dbReference type="InterPro" id="IPR033362">
    <property type="entry name" value="SSNA1_fam"/>
</dbReference>
<evidence type="ECO:0000313" key="4">
    <source>
        <dbReference type="EMBL" id="CAL4761235.1"/>
    </source>
</evidence>
<comment type="caution">
    <text evidence="3">The sequence shown here is derived from an EMBL/GenBank/DDBJ whole genome shotgun (WGS) entry which is preliminary data.</text>
</comment>
<organism evidence="3">
    <name type="scientific">Cladocopium goreaui</name>
    <dbReference type="NCBI Taxonomy" id="2562237"/>
    <lineage>
        <taxon>Eukaryota</taxon>
        <taxon>Sar</taxon>
        <taxon>Alveolata</taxon>
        <taxon>Dinophyceae</taxon>
        <taxon>Suessiales</taxon>
        <taxon>Symbiodiniaceae</taxon>
        <taxon>Cladocopium</taxon>
    </lineage>
</organism>
<dbReference type="PANTHER" id="PTHR28661">
    <property type="entry name" value="SJOEGREN SYNDROME NUCLEAR AUTOANTIGEN 1"/>
    <property type="match status" value="1"/>
</dbReference>
<feature type="compositionally biased region" description="Basic and acidic residues" evidence="2">
    <location>
        <begin position="723"/>
        <end position="737"/>
    </location>
</feature>
<accession>A0A9P1FF60</accession>
<dbReference type="Proteomes" id="UP001152797">
    <property type="component" value="Unassembled WGS sequence"/>
</dbReference>
<evidence type="ECO:0000313" key="5">
    <source>
        <dbReference type="Proteomes" id="UP001152797"/>
    </source>
</evidence>
<keyword evidence="1" id="KW-0175">Coiled coil</keyword>
<evidence type="ECO:0000256" key="2">
    <source>
        <dbReference type="SAM" id="MobiDB-lite"/>
    </source>
</evidence>
<protein>
    <submittedName>
        <fullName evidence="4">Microtubule nucleation factor SSNA1 (CrSSNA1) (13 kDa deflagellation-inducible protein)</fullName>
    </submittedName>
</protein>
<reference evidence="4 5" key="2">
    <citation type="submission" date="2024-05" db="EMBL/GenBank/DDBJ databases">
        <authorList>
            <person name="Chen Y."/>
            <person name="Shah S."/>
            <person name="Dougan E. K."/>
            <person name="Thang M."/>
            <person name="Chan C."/>
        </authorList>
    </citation>
    <scope>NUCLEOTIDE SEQUENCE [LARGE SCALE GENOMIC DNA]</scope>
</reference>
<feature type="coiled-coil region" evidence="1">
    <location>
        <begin position="2669"/>
        <end position="2721"/>
    </location>
</feature>
<gene>
    <name evidence="3" type="ORF">C1SCF055_LOCUS2367</name>
</gene>